<dbReference type="SUPFAM" id="SSF51905">
    <property type="entry name" value="FAD/NAD(P)-binding domain"/>
    <property type="match status" value="1"/>
</dbReference>
<evidence type="ECO:0000256" key="1">
    <source>
        <dbReference type="ARBA" id="ARBA00022630"/>
    </source>
</evidence>
<dbReference type="RefSeq" id="WP_090157531.1">
    <property type="nucleotide sequence ID" value="NZ_FNAN01000030.1"/>
</dbReference>
<reference evidence="5" key="1">
    <citation type="submission" date="2016-10" db="EMBL/GenBank/DDBJ databases">
        <authorList>
            <person name="Varghese N."/>
            <person name="Submissions S."/>
        </authorList>
    </citation>
    <scope>NUCLEOTIDE SEQUENCE [LARGE SCALE GENOMIC DNA]</scope>
    <source>
        <strain evidence="5">DSM 25329</strain>
    </source>
</reference>
<evidence type="ECO:0000313" key="5">
    <source>
        <dbReference type="Proteomes" id="UP000198748"/>
    </source>
</evidence>
<sequence length="302" mass="32717">MPDQQNFDVAIIGGSYAGLSAAMTLGRARRNVVIIDSGKPCNRQTPHSHNLITHDGRTPAEISALAREQVLAYPTVRLHNALVTYASGRDGAFSVGTSDGQSFEAKKLIFATGIRDIMPEIPGFAESWGISAIHCPYCHGYEYSDARTGVLMNGEMALEYLKMIRNWTADLTLYTNGPATFDQAVRDKMLAFGAEIVEQPIASLDHENGYLRTLHLTDGSLRNITALYHRPAFVQHCPIPGELGCELNPQGFIKVDEAQKTTVAGIYAAGDNSGAFRGLTGAMATGTTAGARLNHELINEEY</sequence>
<name>A0A1G8AGH1_9BACT</name>
<gene>
    <name evidence="4" type="ORF">SAMN04487996_13082</name>
</gene>
<feature type="domain" description="FAD/NAD(P)-binding" evidence="3">
    <location>
        <begin position="7"/>
        <end position="283"/>
    </location>
</feature>
<proteinExistence type="predicted"/>
<dbReference type="AlphaFoldDB" id="A0A1G8AGH1"/>
<organism evidence="4 5">
    <name type="scientific">Dyadobacter soli</name>
    <dbReference type="NCBI Taxonomy" id="659014"/>
    <lineage>
        <taxon>Bacteria</taxon>
        <taxon>Pseudomonadati</taxon>
        <taxon>Bacteroidota</taxon>
        <taxon>Cytophagia</taxon>
        <taxon>Cytophagales</taxon>
        <taxon>Spirosomataceae</taxon>
        <taxon>Dyadobacter</taxon>
    </lineage>
</organism>
<keyword evidence="5" id="KW-1185">Reference proteome</keyword>
<dbReference type="InterPro" id="IPR023753">
    <property type="entry name" value="FAD/NAD-binding_dom"/>
</dbReference>
<evidence type="ECO:0000313" key="4">
    <source>
        <dbReference type="EMBL" id="SDH19991.1"/>
    </source>
</evidence>
<dbReference type="PRINTS" id="PR00368">
    <property type="entry name" value="FADPNR"/>
</dbReference>
<dbReference type="STRING" id="659014.SAMN04487996_13082"/>
<dbReference type="InterPro" id="IPR036188">
    <property type="entry name" value="FAD/NAD-bd_sf"/>
</dbReference>
<keyword evidence="2" id="KW-0560">Oxidoreductase</keyword>
<dbReference type="EMBL" id="FNAN01000030">
    <property type="protein sequence ID" value="SDH19991.1"/>
    <property type="molecule type" value="Genomic_DNA"/>
</dbReference>
<evidence type="ECO:0000259" key="3">
    <source>
        <dbReference type="Pfam" id="PF07992"/>
    </source>
</evidence>
<protein>
    <submittedName>
        <fullName evidence="4">Thioredoxin reductase</fullName>
    </submittedName>
</protein>
<dbReference type="Gene3D" id="3.50.50.60">
    <property type="entry name" value="FAD/NAD(P)-binding domain"/>
    <property type="match status" value="2"/>
</dbReference>
<dbReference type="GO" id="GO:0016491">
    <property type="term" value="F:oxidoreductase activity"/>
    <property type="evidence" value="ECO:0007669"/>
    <property type="project" value="UniProtKB-KW"/>
</dbReference>
<dbReference type="OrthoDB" id="9806179at2"/>
<dbReference type="Pfam" id="PF07992">
    <property type="entry name" value="Pyr_redox_2"/>
    <property type="match status" value="1"/>
</dbReference>
<evidence type="ECO:0000256" key="2">
    <source>
        <dbReference type="ARBA" id="ARBA00023002"/>
    </source>
</evidence>
<dbReference type="InterPro" id="IPR050097">
    <property type="entry name" value="Ferredoxin-NADP_redctase_2"/>
</dbReference>
<dbReference type="PRINTS" id="PR00469">
    <property type="entry name" value="PNDRDTASEII"/>
</dbReference>
<accession>A0A1G8AGH1</accession>
<dbReference type="Proteomes" id="UP000198748">
    <property type="component" value="Unassembled WGS sequence"/>
</dbReference>
<dbReference type="PANTHER" id="PTHR48105">
    <property type="entry name" value="THIOREDOXIN REDUCTASE 1-RELATED-RELATED"/>
    <property type="match status" value="1"/>
</dbReference>
<keyword evidence="1" id="KW-0285">Flavoprotein</keyword>